<sequence length="255" mass="29235">MRFSPTIRSMASIMFVMDEMKKYIDFQTFHFHWADYLVFAAMILLSTGTGLFFAFYKKEKAIELGQQDNDSGEKRRKNDFDTSNMNEYLLGSRKLKIFPVSMSLVGSYVSGVTILGTVSEIYYFGTQYWMIVIPIIFMAIAVSKIYLPVFSVLRVNSSYEVLTQGIGILNKKIMEKCLRSLNVIFVEHVGISRIIDTEYNFESNGVLLLEVCVWFIPPAKGDQYNLYTQYGSNSLSLIVANKWTGLCPKTRQSYN</sequence>
<keyword evidence="9 11" id="KW-0472">Membrane</keyword>
<evidence type="ECO:0000256" key="4">
    <source>
        <dbReference type="ARBA" id="ARBA00022475"/>
    </source>
</evidence>
<protein>
    <submittedName>
        <fullName evidence="12">Uncharacterized protein</fullName>
    </submittedName>
</protein>
<dbReference type="Gene3D" id="1.20.1730.10">
    <property type="entry name" value="Sodium/glucose cotransporter"/>
    <property type="match status" value="1"/>
</dbReference>
<comment type="subcellular location">
    <subcellularLocation>
        <location evidence="1">Cell membrane</location>
        <topology evidence="1">Multi-pass membrane protein</topology>
    </subcellularLocation>
</comment>
<keyword evidence="8" id="KW-0406">Ion transport</keyword>
<evidence type="ECO:0000256" key="8">
    <source>
        <dbReference type="ARBA" id="ARBA00023065"/>
    </source>
</evidence>
<accession>A0A1A9WDL5</accession>
<evidence type="ECO:0000256" key="6">
    <source>
        <dbReference type="ARBA" id="ARBA00022989"/>
    </source>
</evidence>
<keyword evidence="10" id="KW-0739">Sodium transport</keyword>
<dbReference type="EnsemblMetazoa" id="GBRI015737-RA">
    <property type="protein sequence ID" value="GBRI015737-PA"/>
    <property type="gene ID" value="GBRI015737"/>
</dbReference>
<dbReference type="InterPro" id="IPR038377">
    <property type="entry name" value="Na/Glc_symporter_sf"/>
</dbReference>
<keyword evidence="5 11" id="KW-0812">Transmembrane</keyword>
<evidence type="ECO:0000313" key="12">
    <source>
        <dbReference type="EnsemblMetazoa" id="GBRI015737-PA"/>
    </source>
</evidence>
<feature type="transmembrane region" description="Helical" evidence="11">
    <location>
        <begin position="97"/>
        <end position="116"/>
    </location>
</feature>
<dbReference type="PANTHER" id="PTHR42985:SF41">
    <property type="entry name" value="GH19970P-RELATED"/>
    <property type="match status" value="1"/>
</dbReference>
<dbReference type="VEuPathDB" id="VectorBase:GBRI015737"/>
<dbReference type="GO" id="GO:0015293">
    <property type="term" value="F:symporter activity"/>
    <property type="evidence" value="ECO:0007669"/>
    <property type="project" value="TreeGrafter"/>
</dbReference>
<dbReference type="InterPro" id="IPR001734">
    <property type="entry name" value="Na/solute_symporter"/>
</dbReference>
<evidence type="ECO:0000256" key="10">
    <source>
        <dbReference type="ARBA" id="ARBA00023201"/>
    </source>
</evidence>
<dbReference type="STRING" id="37001.A0A1A9WDL5"/>
<comment type="similarity">
    <text evidence="2">Belongs to the sodium:solute symporter (SSF) (TC 2.A.21) family.</text>
</comment>
<feature type="transmembrane region" description="Helical" evidence="11">
    <location>
        <begin position="36"/>
        <end position="56"/>
    </location>
</feature>
<organism evidence="12 13">
    <name type="scientific">Glossina brevipalpis</name>
    <dbReference type="NCBI Taxonomy" id="37001"/>
    <lineage>
        <taxon>Eukaryota</taxon>
        <taxon>Metazoa</taxon>
        <taxon>Ecdysozoa</taxon>
        <taxon>Arthropoda</taxon>
        <taxon>Hexapoda</taxon>
        <taxon>Insecta</taxon>
        <taxon>Pterygota</taxon>
        <taxon>Neoptera</taxon>
        <taxon>Endopterygota</taxon>
        <taxon>Diptera</taxon>
        <taxon>Brachycera</taxon>
        <taxon>Muscomorpha</taxon>
        <taxon>Hippoboscoidea</taxon>
        <taxon>Glossinidae</taxon>
        <taxon>Glossina</taxon>
    </lineage>
</organism>
<dbReference type="AlphaFoldDB" id="A0A1A9WDL5"/>
<dbReference type="GO" id="GO:0006814">
    <property type="term" value="P:sodium ion transport"/>
    <property type="evidence" value="ECO:0007669"/>
    <property type="project" value="UniProtKB-KW"/>
</dbReference>
<reference evidence="12" key="2">
    <citation type="submission" date="2020-05" db="UniProtKB">
        <authorList>
            <consortium name="EnsemblMetazoa"/>
        </authorList>
    </citation>
    <scope>IDENTIFICATION</scope>
    <source>
        <strain evidence="12">IAEA</strain>
    </source>
</reference>
<evidence type="ECO:0000256" key="1">
    <source>
        <dbReference type="ARBA" id="ARBA00004651"/>
    </source>
</evidence>
<evidence type="ECO:0000313" key="13">
    <source>
        <dbReference type="Proteomes" id="UP000091820"/>
    </source>
</evidence>
<keyword evidence="7" id="KW-0915">Sodium</keyword>
<evidence type="ECO:0000256" key="2">
    <source>
        <dbReference type="ARBA" id="ARBA00006434"/>
    </source>
</evidence>
<evidence type="ECO:0000256" key="7">
    <source>
        <dbReference type="ARBA" id="ARBA00023053"/>
    </source>
</evidence>
<dbReference type="InterPro" id="IPR051163">
    <property type="entry name" value="Sodium:Solute_Symporter_SSF"/>
</dbReference>
<name>A0A1A9WDL5_9MUSC</name>
<evidence type="ECO:0000256" key="5">
    <source>
        <dbReference type="ARBA" id="ARBA00022692"/>
    </source>
</evidence>
<keyword evidence="3" id="KW-0813">Transport</keyword>
<evidence type="ECO:0000256" key="9">
    <source>
        <dbReference type="ARBA" id="ARBA00023136"/>
    </source>
</evidence>
<evidence type="ECO:0000256" key="11">
    <source>
        <dbReference type="SAM" id="Phobius"/>
    </source>
</evidence>
<keyword evidence="6 11" id="KW-1133">Transmembrane helix</keyword>
<evidence type="ECO:0000256" key="3">
    <source>
        <dbReference type="ARBA" id="ARBA00022448"/>
    </source>
</evidence>
<feature type="transmembrane region" description="Helical" evidence="11">
    <location>
        <begin position="128"/>
        <end position="147"/>
    </location>
</feature>
<keyword evidence="4" id="KW-1003">Cell membrane</keyword>
<dbReference type="PROSITE" id="PS50283">
    <property type="entry name" value="NA_SOLUT_SYMP_3"/>
    <property type="match status" value="1"/>
</dbReference>
<keyword evidence="13" id="KW-1185">Reference proteome</keyword>
<dbReference type="Proteomes" id="UP000091820">
    <property type="component" value="Unassembled WGS sequence"/>
</dbReference>
<reference evidence="13" key="1">
    <citation type="submission" date="2014-03" db="EMBL/GenBank/DDBJ databases">
        <authorList>
            <person name="Aksoy S."/>
            <person name="Warren W."/>
            <person name="Wilson R.K."/>
        </authorList>
    </citation>
    <scope>NUCLEOTIDE SEQUENCE [LARGE SCALE GENOMIC DNA]</scope>
    <source>
        <strain evidence="13">IAEA</strain>
    </source>
</reference>
<dbReference type="PANTHER" id="PTHR42985">
    <property type="entry name" value="SODIUM-COUPLED MONOCARBOXYLATE TRANSPORTER"/>
    <property type="match status" value="1"/>
</dbReference>
<dbReference type="GO" id="GO:0005886">
    <property type="term" value="C:plasma membrane"/>
    <property type="evidence" value="ECO:0007669"/>
    <property type="project" value="UniProtKB-SubCell"/>
</dbReference>
<proteinExistence type="inferred from homology"/>